<evidence type="ECO:0000313" key="5">
    <source>
        <dbReference type="EMBL" id="GMF10943.1"/>
    </source>
</evidence>
<comment type="caution">
    <text evidence="5">The sequence shown here is derived from an EMBL/GenBank/DDBJ whole genome shotgun (WGS) entry which is preliminary data.</text>
</comment>
<proteinExistence type="predicted"/>
<dbReference type="PANTHER" id="PTHR21568">
    <property type="entry name" value="TRNA PSEUDOURIDINE SYNTHASE PUS10"/>
    <property type="match status" value="1"/>
</dbReference>
<dbReference type="Pfam" id="PF21238">
    <property type="entry name" value="Pus10_C"/>
    <property type="match status" value="1"/>
</dbReference>
<gene>
    <name evidence="5" type="ORF">Plil01_000169800</name>
</gene>
<dbReference type="Gene3D" id="3.30.70.2510">
    <property type="match status" value="1"/>
</dbReference>
<sequence length="230" mass="25549">MLKNAECANGSEFSVLIDIKHDESADEVRQIPAIKVRLKPKRVGMPKLTRIAVLQKQLEGTRKRGRGPPPVFDGFGAVSRALAALSSMPETIKSPPTQLSTSPHAEATFERDSVYMQGRYLKFQRGLSQTPWVLDGERMGESSVEECIGDIALPFFRGSSYKFHTAGREDVDVHAKKAYLDQTEYDQIQKAVNEANNGAVEITNVKSSTKDYFAGLQAGADSKKKTYWYD</sequence>
<protein>
    <recommendedName>
        <fullName evidence="1">tRNA pseudouridine(55) synthase</fullName>
        <ecNumber evidence="1">5.4.99.25</ecNumber>
    </recommendedName>
</protein>
<accession>A0A9W6TCS9</accession>
<keyword evidence="2" id="KW-0819">tRNA processing</keyword>
<dbReference type="EMBL" id="BSXW01000058">
    <property type="protein sequence ID" value="GMF10943.1"/>
    <property type="molecule type" value="Genomic_DNA"/>
</dbReference>
<evidence type="ECO:0000256" key="3">
    <source>
        <dbReference type="ARBA" id="ARBA00023235"/>
    </source>
</evidence>
<dbReference type="EC" id="5.4.99.25" evidence="1"/>
<dbReference type="InterPro" id="IPR039894">
    <property type="entry name" value="Pus10-like"/>
</dbReference>
<keyword evidence="3" id="KW-0413">Isomerase</keyword>
<reference evidence="5" key="1">
    <citation type="submission" date="2023-04" db="EMBL/GenBank/DDBJ databases">
        <title>Phytophthora lilii NBRC 32176.</title>
        <authorList>
            <person name="Ichikawa N."/>
            <person name="Sato H."/>
            <person name="Tonouchi N."/>
        </authorList>
    </citation>
    <scope>NUCLEOTIDE SEQUENCE</scope>
    <source>
        <strain evidence="5">NBRC 32176</strain>
    </source>
</reference>
<keyword evidence="6" id="KW-1185">Reference proteome</keyword>
<evidence type="ECO:0000259" key="4">
    <source>
        <dbReference type="Pfam" id="PF21238"/>
    </source>
</evidence>
<dbReference type="GO" id="GO:0031119">
    <property type="term" value="P:tRNA pseudouridine synthesis"/>
    <property type="evidence" value="ECO:0007669"/>
    <property type="project" value="TreeGrafter"/>
</dbReference>
<dbReference type="InterPro" id="IPR048741">
    <property type="entry name" value="Pus10-like_C"/>
</dbReference>
<evidence type="ECO:0000256" key="2">
    <source>
        <dbReference type="ARBA" id="ARBA00022694"/>
    </source>
</evidence>
<dbReference type="OrthoDB" id="271937at2759"/>
<dbReference type="GO" id="GO:0160148">
    <property type="term" value="F:tRNA pseudouridine(55) synthase activity"/>
    <property type="evidence" value="ECO:0007669"/>
    <property type="project" value="UniProtKB-EC"/>
</dbReference>
<evidence type="ECO:0000313" key="6">
    <source>
        <dbReference type="Proteomes" id="UP001165083"/>
    </source>
</evidence>
<evidence type="ECO:0000256" key="1">
    <source>
        <dbReference type="ARBA" id="ARBA00012787"/>
    </source>
</evidence>
<dbReference type="PANTHER" id="PTHR21568:SF0">
    <property type="entry name" value="TRNA PSEUDOURIDINE SYNTHASE PUS10"/>
    <property type="match status" value="1"/>
</dbReference>
<organism evidence="5 6">
    <name type="scientific">Phytophthora lilii</name>
    <dbReference type="NCBI Taxonomy" id="2077276"/>
    <lineage>
        <taxon>Eukaryota</taxon>
        <taxon>Sar</taxon>
        <taxon>Stramenopiles</taxon>
        <taxon>Oomycota</taxon>
        <taxon>Peronosporomycetes</taxon>
        <taxon>Peronosporales</taxon>
        <taxon>Peronosporaceae</taxon>
        <taxon>Phytophthora</taxon>
    </lineage>
</organism>
<dbReference type="Proteomes" id="UP001165083">
    <property type="component" value="Unassembled WGS sequence"/>
</dbReference>
<feature type="domain" description="Pus10-like C-terminal" evidence="4">
    <location>
        <begin position="115"/>
        <end position="227"/>
    </location>
</feature>
<name>A0A9W6TCS9_9STRA</name>
<dbReference type="AlphaFoldDB" id="A0A9W6TCS9"/>